<reference evidence="1 2" key="1">
    <citation type="journal article" date="2021" name="Hortic Res">
        <title>High-quality reference genome and annotation aids understanding of berry development for evergreen blueberry (Vaccinium darrowii).</title>
        <authorList>
            <person name="Yu J."/>
            <person name="Hulse-Kemp A.M."/>
            <person name="Babiker E."/>
            <person name="Staton M."/>
        </authorList>
    </citation>
    <scope>NUCLEOTIDE SEQUENCE [LARGE SCALE GENOMIC DNA]</scope>
    <source>
        <strain evidence="2">cv. NJ 8807/NJ 8810</strain>
        <tissue evidence="1">Young leaf</tissue>
    </source>
</reference>
<accession>A0ACB7ZFF2</accession>
<protein>
    <submittedName>
        <fullName evidence="1">Uncharacterized protein</fullName>
    </submittedName>
</protein>
<organism evidence="1 2">
    <name type="scientific">Vaccinium darrowii</name>
    <dbReference type="NCBI Taxonomy" id="229202"/>
    <lineage>
        <taxon>Eukaryota</taxon>
        <taxon>Viridiplantae</taxon>
        <taxon>Streptophyta</taxon>
        <taxon>Embryophyta</taxon>
        <taxon>Tracheophyta</taxon>
        <taxon>Spermatophyta</taxon>
        <taxon>Magnoliopsida</taxon>
        <taxon>eudicotyledons</taxon>
        <taxon>Gunneridae</taxon>
        <taxon>Pentapetalae</taxon>
        <taxon>asterids</taxon>
        <taxon>Ericales</taxon>
        <taxon>Ericaceae</taxon>
        <taxon>Vaccinioideae</taxon>
        <taxon>Vaccinieae</taxon>
        <taxon>Vaccinium</taxon>
    </lineage>
</organism>
<gene>
    <name evidence="1" type="ORF">Vadar_026372</name>
</gene>
<comment type="caution">
    <text evidence="1">The sequence shown here is derived from an EMBL/GenBank/DDBJ whole genome shotgun (WGS) entry which is preliminary data.</text>
</comment>
<evidence type="ECO:0000313" key="2">
    <source>
        <dbReference type="Proteomes" id="UP000828048"/>
    </source>
</evidence>
<dbReference type="Proteomes" id="UP000828048">
    <property type="component" value="Chromosome 12"/>
</dbReference>
<keyword evidence="2" id="KW-1185">Reference proteome</keyword>
<name>A0ACB7ZFF2_9ERIC</name>
<dbReference type="EMBL" id="CM037162">
    <property type="protein sequence ID" value="KAH7864153.1"/>
    <property type="molecule type" value="Genomic_DNA"/>
</dbReference>
<evidence type="ECO:0000313" key="1">
    <source>
        <dbReference type="EMBL" id="KAH7864153.1"/>
    </source>
</evidence>
<sequence length="69" mass="7542">MKNEEKGKRLRSVHYKLGSGLFMNEFRGDDLALAPTPAAAADLTSDSGQSQPDLGYLLEASDDNLVFLR</sequence>
<proteinExistence type="predicted"/>